<evidence type="ECO:0000313" key="2">
    <source>
        <dbReference type="Proteomes" id="UP000805193"/>
    </source>
</evidence>
<evidence type="ECO:0000313" key="1">
    <source>
        <dbReference type="EMBL" id="KAG0433515.1"/>
    </source>
</evidence>
<protein>
    <submittedName>
        <fullName evidence="1">Uncharacterized protein</fullName>
    </submittedName>
</protein>
<comment type="caution">
    <text evidence="1">The sequence shown here is derived from an EMBL/GenBank/DDBJ whole genome shotgun (WGS) entry which is preliminary data.</text>
</comment>
<dbReference type="Proteomes" id="UP000805193">
    <property type="component" value="Unassembled WGS sequence"/>
</dbReference>
<sequence length="250" mass="26208">MHDQPECLVIKRVQHTWRGQRPFPSRAYSFSNKAGNVGNIMKTLKCVNLRFRGSQSYVHIGHTVFKPRIRNRKFFFFGSLRVSVVHEAGNVFDEAFYALVRTFPSCLEFLGPLTSLLTGKEAADNGEALAAGMSASPGDASAQEAAEGGVMELDGAVEVDEGIAAGPSTAACTSHGSAFNPEAAEAGGVELGSTTDVAGSGAVETSVETSVDATCSKIQSCGQAPAWNPFAQLFAQPSALSTTEPAAESA</sequence>
<dbReference type="EMBL" id="JABSTQ010009051">
    <property type="protein sequence ID" value="KAG0433515.1"/>
    <property type="molecule type" value="Genomic_DNA"/>
</dbReference>
<proteinExistence type="predicted"/>
<organism evidence="1 2">
    <name type="scientific">Ixodes persulcatus</name>
    <name type="common">Taiga tick</name>
    <dbReference type="NCBI Taxonomy" id="34615"/>
    <lineage>
        <taxon>Eukaryota</taxon>
        <taxon>Metazoa</taxon>
        <taxon>Ecdysozoa</taxon>
        <taxon>Arthropoda</taxon>
        <taxon>Chelicerata</taxon>
        <taxon>Arachnida</taxon>
        <taxon>Acari</taxon>
        <taxon>Parasitiformes</taxon>
        <taxon>Ixodida</taxon>
        <taxon>Ixodoidea</taxon>
        <taxon>Ixodidae</taxon>
        <taxon>Ixodinae</taxon>
        <taxon>Ixodes</taxon>
    </lineage>
</organism>
<gene>
    <name evidence="1" type="ORF">HPB47_019853</name>
</gene>
<keyword evidence="2" id="KW-1185">Reference proteome</keyword>
<accession>A0AC60QJJ9</accession>
<reference evidence="1 2" key="1">
    <citation type="journal article" date="2020" name="Cell">
        <title>Large-Scale Comparative Analyses of Tick Genomes Elucidate Their Genetic Diversity and Vector Capacities.</title>
        <authorList>
            <consortium name="Tick Genome and Microbiome Consortium (TIGMIC)"/>
            <person name="Jia N."/>
            <person name="Wang J."/>
            <person name="Shi W."/>
            <person name="Du L."/>
            <person name="Sun Y."/>
            <person name="Zhan W."/>
            <person name="Jiang J.F."/>
            <person name="Wang Q."/>
            <person name="Zhang B."/>
            <person name="Ji P."/>
            <person name="Bell-Sakyi L."/>
            <person name="Cui X.M."/>
            <person name="Yuan T.T."/>
            <person name="Jiang B.G."/>
            <person name="Yang W.F."/>
            <person name="Lam T.T."/>
            <person name="Chang Q.C."/>
            <person name="Ding S.J."/>
            <person name="Wang X.J."/>
            <person name="Zhu J.G."/>
            <person name="Ruan X.D."/>
            <person name="Zhao L."/>
            <person name="Wei J.T."/>
            <person name="Ye R.Z."/>
            <person name="Que T.C."/>
            <person name="Du C.H."/>
            <person name="Zhou Y.H."/>
            <person name="Cheng J.X."/>
            <person name="Dai P.F."/>
            <person name="Guo W.B."/>
            <person name="Han X.H."/>
            <person name="Huang E.J."/>
            <person name="Li L.F."/>
            <person name="Wei W."/>
            <person name="Gao Y.C."/>
            <person name="Liu J.Z."/>
            <person name="Shao H.Z."/>
            <person name="Wang X."/>
            <person name="Wang C.C."/>
            <person name="Yang T.C."/>
            <person name="Huo Q.B."/>
            <person name="Li W."/>
            <person name="Chen H.Y."/>
            <person name="Chen S.E."/>
            <person name="Zhou L.G."/>
            <person name="Ni X.B."/>
            <person name="Tian J.H."/>
            <person name="Sheng Y."/>
            <person name="Liu T."/>
            <person name="Pan Y.S."/>
            <person name="Xia L.Y."/>
            <person name="Li J."/>
            <person name="Zhao F."/>
            <person name="Cao W.C."/>
        </authorList>
    </citation>
    <scope>NUCLEOTIDE SEQUENCE [LARGE SCALE GENOMIC DNA]</scope>
    <source>
        <strain evidence="1">Iper-2018</strain>
    </source>
</reference>
<name>A0AC60QJJ9_IXOPE</name>